<evidence type="ECO:0000256" key="2">
    <source>
        <dbReference type="ARBA" id="ARBA00022448"/>
    </source>
</evidence>
<dbReference type="Gene3D" id="3.40.190.10">
    <property type="entry name" value="Periplasmic binding protein-like II"/>
    <property type="match status" value="2"/>
</dbReference>
<keyword evidence="7" id="KW-1185">Reference proteome</keyword>
<dbReference type="GO" id="GO:0005576">
    <property type="term" value="C:extracellular region"/>
    <property type="evidence" value="ECO:0007669"/>
    <property type="project" value="TreeGrafter"/>
</dbReference>
<dbReference type="PROSITE" id="PS01039">
    <property type="entry name" value="SBP_BACTERIAL_3"/>
    <property type="match status" value="1"/>
</dbReference>
<dbReference type="GO" id="GO:0030288">
    <property type="term" value="C:outer membrane-bounded periplasmic space"/>
    <property type="evidence" value="ECO:0007669"/>
    <property type="project" value="TreeGrafter"/>
</dbReference>
<dbReference type="PANTHER" id="PTHR30085">
    <property type="entry name" value="AMINO ACID ABC TRANSPORTER PERMEASE"/>
    <property type="match status" value="1"/>
</dbReference>
<name>A0A964BUD0_9CYAN</name>
<evidence type="ECO:0000256" key="1">
    <source>
        <dbReference type="ARBA" id="ARBA00010333"/>
    </source>
</evidence>
<dbReference type="InterPro" id="IPR001638">
    <property type="entry name" value="Solute-binding_3/MltF_N"/>
</dbReference>
<evidence type="ECO:0000256" key="4">
    <source>
        <dbReference type="RuleBase" id="RU003744"/>
    </source>
</evidence>
<evidence type="ECO:0000313" key="6">
    <source>
        <dbReference type="EMBL" id="MCC0178673.1"/>
    </source>
</evidence>
<dbReference type="AlphaFoldDB" id="A0A964BUD0"/>
<dbReference type="PANTHER" id="PTHR30085:SF6">
    <property type="entry name" value="ABC TRANSPORTER GLUTAMINE-BINDING PROTEIN GLNH"/>
    <property type="match status" value="1"/>
</dbReference>
<comment type="similarity">
    <text evidence="1 4">Belongs to the bacterial solute-binding protein 3 family.</text>
</comment>
<accession>A0A964BUD0</accession>
<keyword evidence="3" id="KW-0732">Signal</keyword>
<protein>
    <submittedName>
        <fullName evidence="6">Transporter substrate-binding domain-containing protein</fullName>
    </submittedName>
</protein>
<feature type="domain" description="Solute-binding protein family 3/N-terminal" evidence="5">
    <location>
        <begin position="34"/>
        <end position="254"/>
    </location>
</feature>
<dbReference type="Proteomes" id="UP000729733">
    <property type="component" value="Unassembled WGS sequence"/>
</dbReference>
<sequence>MKQFLNLIIAIALLATTPHTIFARELAKIESKGELKVAVKDNLPPLGFTSKEGNLEGLEIDIARKLAEELLGDEAAVEFLAVKNQERLQVVLDDRVDIAIARISVTTPRSRIVNFSPHYYLDGTSIVTNQAKIDNLNDLKRSKIAVLNNSATIAVVRHQLPQATLVGVESYQEALKLIENQQADAFAGDRSVLAGWIQEYPTYKLLSARLSGAALAVVMPRGLQYQDLRSRVNRAISEWKKSGWLEERIKYWGL</sequence>
<evidence type="ECO:0000256" key="3">
    <source>
        <dbReference type="ARBA" id="ARBA00022729"/>
    </source>
</evidence>
<dbReference type="InterPro" id="IPR051455">
    <property type="entry name" value="Bact_solute-bind_prot3"/>
</dbReference>
<dbReference type="EMBL" id="JADWDC010000050">
    <property type="protein sequence ID" value="MCC0178673.1"/>
    <property type="molecule type" value="Genomic_DNA"/>
</dbReference>
<comment type="caution">
    <text evidence="6">The sequence shown here is derived from an EMBL/GenBank/DDBJ whole genome shotgun (WGS) entry which is preliminary data.</text>
</comment>
<keyword evidence="2" id="KW-0813">Transport</keyword>
<reference evidence="6" key="1">
    <citation type="journal article" date="2021" name="Antonie Van Leeuwenhoek">
        <title>Draft genome and description of Waterburya agarophytonicola gen. nov. sp. nov. (Pleurocapsales, Cyanobacteria): a seaweed symbiont.</title>
        <authorList>
            <person name="Bonthond G."/>
            <person name="Shalygin S."/>
            <person name="Bayer T."/>
            <person name="Weinberger F."/>
        </authorList>
    </citation>
    <scope>NUCLEOTIDE SEQUENCE</scope>
    <source>
        <strain evidence="6">KI4</strain>
    </source>
</reference>
<evidence type="ECO:0000259" key="5">
    <source>
        <dbReference type="SMART" id="SM00062"/>
    </source>
</evidence>
<dbReference type="SMART" id="SM00062">
    <property type="entry name" value="PBPb"/>
    <property type="match status" value="1"/>
</dbReference>
<dbReference type="RefSeq" id="WP_229641775.1">
    <property type="nucleotide sequence ID" value="NZ_JADWDC010000050.1"/>
</dbReference>
<proteinExistence type="inferred from homology"/>
<dbReference type="GO" id="GO:0006865">
    <property type="term" value="P:amino acid transport"/>
    <property type="evidence" value="ECO:0007669"/>
    <property type="project" value="TreeGrafter"/>
</dbReference>
<evidence type="ECO:0000313" key="7">
    <source>
        <dbReference type="Proteomes" id="UP000729733"/>
    </source>
</evidence>
<dbReference type="Pfam" id="PF00497">
    <property type="entry name" value="SBP_bac_3"/>
    <property type="match status" value="1"/>
</dbReference>
<dbReference type="InterPro" id="IPR018313">
    <property type="entry name" value="SBP_3_CS"/>
</dbReference>
<organism evidence="6 7">
    <name type="scientific">Waterburya agarophytonicola KI4</name>
    <dbReference type="NCBI Taxonomy" id="2874699"/>
    <lineage>
        <taxon>Bacteria</taxon>
        <taxon>Bacillati</taxon>
        <taxon>Cyanobacteriota</taxon>
        <taxon>Cyanophyceae</taxon>
        <taxon>Pleurocapsales</taxon>
        <taxon>Hyellaceae</taxon>
        <taxon>Waterburya</taxon>
        <taxon>Waterburya agarophytonicola</taxon>
    </lineage>
</organism>
<dbReference type="SUPFAM" id="SSF53850">
    <property type="entry name" value="Periplasmic binding protein-like II"/>
    <property type="match status" value="1"/>
</dbReference>
<gene>
    <name evidence="6" type="ORF">I4641_17010</name>
</gene>